<organism evidence="3 4">
    <name type="scientific">Haloferula chungangensis</name>
    <dbReference type="NCBI Taxonomy" id="1048331"/>
    <lineage>
        <taxon>Bacteria</taxon>
        <taxon>Pseudomonadati</taxon>
        <taxon>Verrucomicrobiota</taxon>
        <taxon>Verrucomicrobiia</taxon>
        <taxon>Verrucomicrobiales</taxon>
        <taxon>Verrucomicrobiaceae</taxon>
        <taxon>Haloferula</taxon>
    </lineage>
</organism>
<accession>A0ABW2L5C9</accession>
<dbReference type="NCBIfam" id="TIGR02532">
    <property type="entry name" value="IV_pilin_GFxxxE"/>
    <property type="match status" value="1"/>
</dbReference>
<comment type="caution">
    <text evidence="3">The sequence shown here is derived from an EMBL/GenBank/DDBJ whole genome shotgun (WGS) entry which is preliminary data.</text>
</comment>
<dbReference type="Gene3D" id="3.30.700.10">
    <property type="entry name" value="Glycoprotein, Type 4 Pilin"/>
    <property type="match status" value="1"/>
</dbReference>
<keyword evidence="2" id="KW-0812">Transmembrane</keyword>
<dbReference type="InterPro" id="IPR045584">
    <property type="entry name" value="Pilin-like"/>
</dbReference>
<gene>
    <name evidence="3" type="ORF">ACFQY0_10320</name>
</gene>
<feature type="transmembrane region" description="Helical" evidence="2">
    <location>
        <begin position="6"/>
        <end position="29"/>
    </location>
</feature>
<dbReference type="Pfam" id="PF07963">
    <property type="entry name" value="N_methyl"/>
    <property type="match status" value="1"/>
</dbReference>
<dbReference type="SUPFAM" id="SSF54523">
    <property type="entry name" value="Pili subunits"/>
    <property type="match status" value="1"/>
</dbReference>
<keyword evidence="2" id="KW-1133">Transmembrane helix</keyword>
<evidence type="ECO:0000313" key="4">
    <source>
        <dbReference type="Proteomes" id="UP001596472"/>
    </source>
</evidence>
<protein>
    <submittedName>
        <fullName evidence="3">Type II secretion system protein</fullName>
    </submittedName>
</protein>
<keyword evidence="1" id="KW-0488">Methylation</keyword>
<keyword evidence="2" id="KW-0472">Membrane</keyword>
<evidence type="ECO:0000313" key="3">
    <source>
        <dbReference type="EMBL" id="MFC7337572.1"/>
    </source>
</evidence>
<name>A0ABW2L5C9_9BACT</name>
<dbReference type="PANTHER" id="PTHR30093">
    <property type="entry name" value="GENERAL SECRETION PATHWAY PROTEIN G"/>
    <property type="match status" value="1"/>
</dbReference>
<proteinExistence type="predicted"/>
<evidence type="ECO:0000256" key="1">
    <source>
        <dbReference type="ARBA" id="ARBA00022481"/>
    </source>
</evidence>
<dbReference type="EMBL" id="JBHTBS010000004">
    <property type="protein sequence ID" value="MFC7337572.1"/>
    <property type="molecule type" value="Genomic_DNA"/>
</dbReference>
<dbReference type="InterPro" id="IPR012902">
    <property type="entry name" value="N_methyl_site"/>
</dbReference>
<reference evidence="4" key="1">
    <citation type="journal article" date="2019" name="Int. J. Syst. Evol. Microbiol.">
        <title>The Global Catalogue of Microorganisms (GCM) 10K type strain sequencing project: providing services to taxonomists for standard genome sequencing and annotation.</title>
        <authorList>
            <consortium name="The Broad Institute Genomics Platform"/>
            <consortium name="The Broad Institute Genome Sequencing Center for Infectious Disease"/>
            <person name="Wu L."/>
            <person name="Ma J."/>
        </authorList>
    </citation>
    <scope>NUCLEOTIDE SEQUENCE [LARGE SCALE GENOMIC DNA]</scope>
    <source>
        <strain evidence="4">CGMCC 4.1467</strain>
    </source>
</reference>
<evidence type="ECO:0000256" key="2">
    <source>
        <dbReference type="SAM" id="Phobius"/>
    </source>
</evidence>
<dbReference type="RefSeq" id="WP_379711980.1">
    <property type="nucleotide sequence ID" value="NZ_JBHTBS010000004.1"/>
</dbReference>
<sequence>MSTQRGFTLVELMVVTVIIIVLASFVFLGTTRLRSATDKAQSVDNLRKLQLANGLYASDNNGRFVACYTKNEKGNAGGIWDRNSDFLDLYIGVNQPTEGNSQESRVSPKHLDAIAYKARAAEFDTLKASYGMVSKEDYTSSEPGTESSYRLTELTSPSQTASFVTAVNWLVQYSGRSSWKGVEGKVNAPMMAYRHRGKALVAYYDGHVGEITMDDMTSLDARGGKKNSFWMGTNGRR</sequence>
<dbReference type="InterPro" id="IPR000983">
    <property type="entry name" value="Bac_GSPG_pilin"/>
</dbReference>
<dbReference type="PRINTS" id="PR00813">
    <property type="entry name" value="BCTERIALGSPG"/>
</dbReference>
<keyword evidence="4" id="KW-1185">Reference proteome</keyword>
<dbReference type="Proteomes" id="UP001596472">
    <property type="component" value="Unassembled WGS sequence"/>
</dbReference>
<dbReference type="PROSITE" id="PS00409">
    <property type="entry name" value="PROKAR_NTER_METHYL"/>
    <property type="match status" value="1"/>
</dbReference>